<dbReference type="InterPro" id="IPR014710">
    <property type="entry name" value="RmlC-like_jellyroll"/>
</dbReference>
<dbReference type="PROSITE" id="PS00041">
    <property type="entry name" value="HTH_ARAC_FAMILY_1"/>
    <property type="match status" value="1"/>
</dbReference>
<dbReference type="SUPFAM" id="SSF51182">
    <property type="entry name" value="RmlC-like cupins"/>
    <property type="match status" value="1"/>
</dbReference>
<dbReference type="InterPro" id="IPR018060">
    <property type="entry name" value="HTH_AraC"/>
</dbReference>
<dbReference type="Gene3D" id="2.60.120.10">
    <property type="entry name" value="Jelly Rolls"/>
    <property type="match status" value="1"/>
</dbReference>
<feature type="domain" description="PI-PLC Y-box" evidence="6">
    <location>
        <begin position="157"/>
        <end position="207"/>
    </location>
</feature>
<feature type="domain" description="HTH araC/xylS-type" evidence="5">
    <location>
        <begin position="136"/>
        <end position="233"/>
    </location>
</feature>
<dbReference type="Gene3D" id="1.10.10.60">
    <property type="entry name" value="Homeodomain-like"/>
    <property type="match status" value="2"/>
</dbReference>
<dbReference type="Proteomes" id="UP001596542">
    <property type="component" value="Unassembled WGS sequence"/>
</dbReference>
<dbReference type="Pfam" id="PF02311">
    <property type="entry name" value="AraC_binding"/>
    <property type="match status" value="1"/>
</dbReference>
<keyword evidence="3" id="KW-0010">Activator</keyword>
<dbReference type="InterPro" id="IPR009057">
    <property type="entry name" value="Homeodomain-like_sf"/>
</dbReference>
<evidence type="ECO:0000313" key="7">
    <source>
        <dbReference type="EMBL" id="MFC7286860.1"/>
    </source>
</evidence>
<keyword evidence="4" id="KW-0804">Transcription</keyword>
<dbReference type="SUPFAM" id="SSF46689">
    <property type="entry name" value="Homeodomain-like"/>
    <property type="match status" value="1"/>
</dbReference>
<reference evidence="8" key="1">
    <citation type="journal article" date="2019" name="Int. J. Syst. Evol. Microbiol.">
        <title>The Global Catalogue of Microorganisms (GCM) 10K type strain sequencing project: providing services to taxonomists for standard genome sequencing and annotation.</title>
        <authorList>
            <consortium name="The Broad Institute Genomics Platform"/>
            <consortium name="The Broad Institute Genome Sequencing Center for Infectious Disease"/>
            <person name="Wu L."/>
            <person name="Ma J."/>
        </authorList>
    </citation>
    <scope>NUCLEOTIDE SEQUENCE [LARGE SCALE GENOMIC DNA]</scope>
    <source>
        <strain evidence="8">KACC 12508</strain>
    </source>
</reference>
<dbReference type="InterPro" id="IPR018062">
    <property type="entry name" value="HTH_AraC-typ_CS"/>
</dbReference>
<dbReference type="EMBL" id="JBHTBU010000001">
    <property type="protein sequence ID" value="MFC7286860.1"/>
    <property type="molecule type" value="Genomic_DNA"/>
</dbReference>
<keyword evidence="2" id="KW-0238">DNA-binding</keyword>
<dbReference type="PANTHER" id="PTHR11019:SF159">
    <property type="entry name" value="TRANSCRIPTIONAL REGULATOR-RELATED"/>
    <property type="match status" value="1"/>
</dbReference>
<evidence type="ECO:0000256" key="3">
    <source>
        <dbReference type="ARBA" id="ARBA00023159"/>
    </source>
</evidence>
<evidence type="ECO:0000313" key="8">
    <source>
        <dbReference type="Proteomes" id="UP001596542"/>
    </source>
</evidence>
<dbReference type="RefSeq" id="WP_382270031.1">
    <property type="nucleotide sequence ID" value="NZ_JBHTBU010000001.1"/>
</dbReference>
<name>A0ABW2I773_9BURK</name>
<dbReference type="Pfam" id="PF12833">
    <property type="entry name" value="HTH_18"/>
    <property type="match status" value="1"/>
</dbReference>
<dbReference type="InterPro" id="IPR001711">
    <property type="entry name" value="PLipase_C_Pinositol-sp_Y"/>
</dbReference>
<evidence type="ECO:0000259" key="6">
    <source>
        <dbReference type="PROSITE" id="PS50008"/>
    </source>
</evidence>
<keyword evidence="8" id="KW-1185">Reference proteome</keyword>
<evidence type="ECO:0000256" key="2">
    <source>
        <dbReference type="ARBA" id="ARBA00023125"/>
    </source>
</evidence>
<dbReference type="SMART" id="SM00342">
    <property type="entry name" value="HTH_ARAC"/>
    <property type="match status" value="1"/>
</dbReference>
<dbReference type="PANTHER" id="PTHR11019">
    <property type="entry name" value="HTH-TYPE TRANSCRIPTIONAL REGULATOR NIMR"/>
    <property type="match status" value="1"/>
</dbReference>
<proteinExistence type="predicted"/>
<organism evidence="7 8">
    <name type="scientific">Herminiimonas glaciei</name>
    <dbReference type="NCBI Taxonomy" id="523788"/>
    <lineage>
        <taxon>Bacteria</taxon>
        <taxon>Pseudomonadati</taxon>
        <taxon>Pseudomonadota</taxon>
        <taxon>Betaproteobacteria</taxon>
        <taxon>Burkholderiales</taxon>
        <taxon>Oxalobacteraceae</taxon>
        <taxon>Herminiimonas</taxon>
    </lineage>
</organism>
<keyword evidence="1" id="KW-0805">Transcription regulation</keyword>
<sequence>MANHHLIDYHQHPRGQLIYAYSGAILVMTELGSWVVPPQRAVWVPPGMMHSMQACGNVEMRTVYVRPDHIPPELADCCVVSVPPLLRELIAAMVHIPLHYDEAGRDGLLVQLLLHEIKPLKVVRLHLPMPSDPRLAKICQRILNEPSDETTVDEWSKFIGASARTIVRLFPEQTGLTFSQWKQQARLLAAIQMLATNKNVTDIALQLGYESPSAFSAMFKRAIGLTPTEYFRELFPASE</sequence>
<evidence type="ECO:0000259" key="5">
    <source>
        <dbReference type="PROSITE" id="PS01124"/>
    </source>
</evidence>
<protein>
    <submittedName>
        <fullName evidence="7">AraC family transcriptional regulator</fullName>
    </submittedName>
</protein>
<dbReference type="PROSITE" id="PS50008">
    <property type="entry name" value="PIPLC_Y_DOMAIN"/>
    <property type="match status" value="1"/>
</dbReference>
<comment type="caution">
    <text evidence="7">The sequence shown here is derived from an EMBL/GenBank/DDBJ whole genome shotgun (WGS) entry which is preliminary data.</text>
</comment>
<dbReference type="PRINTS" id="PR00032">
    <property type="entry name" value="HTHARAC"/>
</dbReference>
<dbReference type="CDD" id="cd06124">
    <property type="entry name" value="cupin_NimR-like_N"/>
    <property type="match status" value="1"/>
</dbReference>
<evidence type="ECO:0000256" key="4">
    <source>
        <dbReference type="ARBA" id="ARBA00023163"/>
    </source>
</evidence>
<accession>A0ABW2I773</accession>
<gene>
    <name evidence="7" type="ORF">ACFQPC_02315</name>
</gene>
<dbReference type="InterPro" id="IPR011051">
    <property type="entry name" value="RmlC_Cupin_sf"/>
</dbReference>
<evidence type="ECO:0000256" key="1">
    <source>
        <dbReference type="ARBA" id="ARBA00023015"/>
    </source>
</evidence>
<dbReference type="InterPro" id="IPR003313">
    <property type="entry name" value="AraC-bd"/>
</dbReference>
<dbReference type="InterPro" id="IPR020449">
    <property type="entry name" value="Tscrpt_reg_AraC-type_HTH"/>
</dbReference>
<dbReference type="PROSITE" id="PS01124">
    <property type="entry name" value="HTH_ARAC_FAMILY_2"/>
    <property type="match status" value="1"/>
</dbReference>